<feature type="compositionally biased region" description="Acidic residues" evidence="1">
    <location>
        <begin position="224"/>
        <end position="234"/>
    </location>
</feature>
<protein>
    <recommendedName>
        <fullName evidence="4">Urease accessory protein UreD</fullName>
    </recommendedName>
</protein>
<feature type="compositionally biased region" description="Basic and acidic residues" evidence="1">
    <location>
        <begin position="100"/>
        <end position="114"/>
    </location>
</feature>
<feature type="compositionally biased region" description="Acidic residues" evidence="1">
    <location>
        <begin position="266"/>
        <end position="275"/>
    </location>
</feature>
<evidence type="ECO:0000313" key="2">
    <source>
        <dbReference type="EMBL" id="CZT10300.1"/>
    </source>
</evidence>
<accession>A0A1E1LID4</accession>
<evidence type="ECO:0000256" key="1">
    <source>
        <dbReference type="SAM" id="MobiDB-lite"/>
    </source>
</evidence>
<evidence type="ECO:0008006" key="4">
    <source>
        <dbReference type="Google" id="ProtNLM"/>
    </source>
</evidence>
<feature type="region of interest" description="Disordered" evidence="1">
    <location>
        <begin position="178"/>
        <end position="276"/>
    </location>
</feature>
<proteinExistence type="predicted"/>
<gene>
    <name evidence="2" type="ORF">RAG0_14820</name>
</gene>
<dbReference type="OrthoDB" id="5876637at2759"/>
<feature type="compositionally biased region" description="Basic residues" evidence="1">
    <location>
        <begin position="251"/>
        <end position="262"/>
    </location>
</feature>
<dbReference type="Proteomes" id="UP000178912">
    <property type="component" value="Unassembled WGS sequence"/>
</dbReference>
<name>A0A1E1LID4_9HELO</name>
<feature type="compositionally biased region" description="Polar residues" evidence="1">
    <location>
        <begin position="39"/>
        <end position="67"/>
    </location>
</feature>
<dbReference type="EMBL" id="FJUX01000126">
    <property type="protein sequence ID" value="CZT10300.1"/>
    <property type="molecule type" value="Genomic_DNA"/>
</dbReference>
<feature type="region of interest" description="Disordered" evidence="1">
    <location>
        <begin position="140"/>
        <end position="159"/>
    </location>
</feature>
<feature type="compositionally biased region" description="Basic and acidic residues" evidence="1">
    <location>
        <begin position="193"/>
        <end position="223"/>
    </location>
</feature>
<dbReference type="AlphaFoldDB" id="A0A1E1LID4"/>
<feature type="region of interest" description="Disordered" evidence="1">
    <location>
        <begin position="1"/>
        <end position="114"/>
    </location>
</feature>
<dbReference type="PANTHER" id="PTHR40644">
    <property type="entry name" value="UPF0653 PROTEIN C607.02C"/>
    <property type="match status" value="1"/>
</dbReference>
<dbReference type="PANTHER" id="PTHR40644:SF1">
    <property type="entry name" value="UPF0653 PROTEIN C607.02C"/>
    <property type="match status" value="1"/>
</dbReference>
<evidence type="ECO:0000313" key="3">
    <source>
        <dbReference type="Proteomes" id="UP000178912"/>
    </source>
</evidence>
<keyword evidence="3" id="KW-1185">Reference proteome</keyword>
<sequence>MPHKHTRKGPADNSTSLSYRSEAPPLTQPPIRVDLPPSTIAQPLSVSKSSSSNGIFTSDLSNTRRGQTTSKKRKRKDTDDDTPKAFQRLMAFAQGKKLPKGLDDGVRLTKTEEKKRRKIAKAAEAGKENAEGEVEVRVEVREKPEQSNTPTIRPGERMSDFSARVDAALPVAGLINKSVRNGKDPLGLKVGRTKTEKRMHRMYDEWRAQEARIQEKREEARELAEEDQEEEDENGQVRWKQIPDNTSASSSKKKKKGKGKKKVIGELDDGEDDPWAEIGRKRGEVKAGLNDVVLAPPTFTKPPKEKFKIRGARVEVDDVPKASGSLRRREELGSERKSVVDGYRAMMANKGKDGKEEE</sequence>
<organism evidence="2 3">
    <name type="scientific">Rhynchosporium agropyri</name>
    <dbReference type="NCBI Taxonomy" id="914238"/>
    <lineage>
        <taxon>Eukaryota</taxon>
        <taxon>Fungi</taxon>
        <taxon>Dikarya</taxon>
        <taxon>Ascomycota</taxon>
        <taxon>Pezizomycotina</taxon>
        <taxon>Leotiomycetes</taxon>
        <taxon>Helotiales</taxon>
        <taxon>Ploettnerulaceae</taxon>
        <taxon>Rhynchosporium</taxon>
    </lineage>
</organism>
<reference evidence="3" key="1">
    <citation type="submission" date="2016-03" db="EMBL/GenBank/DDBJ databases">
        <authorList>
            <person name="Guldener U."/>
        </authorList>
    </citation>
    <scope>NUCLEOTIDE SEQUENCE [LARGE SCALE GENOMIC DNA]</scope>
    <source>
        <strain evidence="3">04CH-RAC-A.6.1</strain>
    </source>
</reference>